<protein>
    <submittedName>
        <fullName evidence="1">Fimbrillin family protein</fullName>
    </submittedName>
</protein>
<name>A0A9D2ID32_9BACT</name>
<sequence length="346" mass="36834">MGKNLFVLAVFVAMLTGCSKTETVEQAQGGAIGFTKAYIGNAVDSRAISVIDQSNISEFIVYGGYNDMEHVFNGVTVSGTAGADDWTYDVTRYWVPGKDYKFAAYAPSTVTGNGTVETDFANGALNFKGYTSDPTHQNDLIYATATQKTNDPLVISPDKIQFRFGHLLSMVKFTFNSGFGNDIKVTVSNLNVSGMIADGDYTGSTQAWTPGSNTVSEGAAFTELASTEAINRTSGNQSASSYDFAVIPQTIVNSDAGVGTKVTVSFDVTVQDNLDNYIVGSEMAGVTITATLPGYTWTAGNRYNYNVTIAGENVSLFPIEFGAPDVTPITTDPDFSGNEEIILPEA</sequence>
<dbReference type="AlphaFoldDB" id="A0A9D2ID32"/>
<evidence type="ECO:0000313" key="2">
    <source>
        <dbReference type="Proteomes" id="UP000824259"/>
    </source>
</evidence>
<gene>
    <name evidence="1" type="ORF">H9779_03040</name>
</gene>
<dbReference type="EMBL" id="DWYR01000009">
    <property type="protein sequence ID" value="HJA98561.1"/>
    <property type="molecule type" value="Genomic_DNA"/>
</dbReference>
<accession>A0A9D2ID32</accession>
<dbReference type="CDD" id="cd13121">
    <property type="entry name" value="BF2867_like_C"/>
    <property type="match status" value="1"/>
</dbReference>
<evidence type="ECO:0000313" key="1">
    <source>
        <dbReference type="EMBL" id="HJA98561.1"/>
    </source>
</evidence>
<organism evidence="1 2">
    <name type="scientific">Candidatus Alistipes avicola</name>
    <dbReference type="NCBI Taxonomy" id="2838432"/>
    <lineage>
        <taxon>Bacteria</taxon>
        <taxon>Pseudomonadati</taxon>
        <taxon>Bacteroidota</taxon>
        <taxon>Bacteroidia</taxon>
        <taxon>Bacteroidales</taxon>
        <taxon>Rikenellaceae</taxon>
        <taxon>Alistipes</taxon>
    </lineage>
</organism>
<dbReference type="CDD" id="cd13120">
    <property type="entry name" value="BF2867_like_N"/>
    <property type="match status" value="1"/>
</dbReference>
<dbReference type="Proteomes" id="UP000824259">
    <property type="component" value="Unassembled WGS sequence"/>
</dbReference>
<reference evidence="1" key="2">
    <citation type="submission" date="2021-04" db="EMBL/GenBank/DDBJ databases">
        <authorList>
            <person name="Gilroy R."/>
        </authorList>
    </citation>
    <scope>NUCLEOTIDE SEQUENCE</scope>
    <source>
        <strain evidence="1">CHK169-11906</strain>
    </source>
</reference>
<comment type="caution">
    <text evidence="1">The sequence shown here is derived from an EMBL/GenBank/DDBJ whole genome shotgun (WGS) entry which is preliminary data.</text>
</comment>
<dbReference type="PROSITE" id="PS51257">
    <property type="entry name" value="PROKAR_LIPOPROTEIN"/>
    <property type="match status" value="1"/>
</dbReference>
<proteinExistence type="predicted"/>
<reference evidence="1" key="1">
    <citation type="journal article" date="2021" name="PeerJ">
        <title>Extensive microbial diversity within the chicken gut microbiome revealed by metagenomics and culture.</title>
        <authorList>
            <person name="Gilroy R."/>
            <person name="Ravi A."/>
            <person name="Getino M."/>
            <person name="Pursley I."/>
            <person name="Horton D.L."/>
            <person name="Alikhan N.F."/>
            <person name="Baker D."/>
            <person name="Gharbi K."/>
            <person name="Hall N."/>
            <person name="Watson M."/>
            <person name="Adriaenssens E.M."/>
            <person name="Foster-Nyarko E."/>
            <person name="Jarju S."/>
            <person name="Secka A."/>
            <person name="Antonio M."/>
            <person name="Oren A."/>
            <person name="Chaudhuri R.R."/>
            <person name="La Ragione R."/>
            <person name="Hildebrand F."/>
            <person name="Pallen M.J."/>
        </authorList>
    </citation>
    <scope>NUCLEOTIDE SEQUENCE</scope>
    <source>
        <strain evidence="1">CHK169-11906</strain>
    </source>
</reference>
<dbReference type="Gene3D" id="2.60.40.2630">
    <property type="match status" value="1"/>
</dbReference>